<keyword evidence="17" id="KW-1185">Reference proteome</keyword>
<feature type="domain" description="PRD" evidence="15">
    <location>
        <begin position="316"/>
        <end position="423"/>
    </location>
</feature>
<dbReference type="InterPro" id="IPR011608">
    <property type="entry name" value="PRD"/>
</dbReference>
<dbReference type="PROSITE" id="PS51372">
    <property type="entry name" value="PRD_2"/>
    <property type="match status" value="2"/>
</dbReference>
<dbReference type="InterPro" id="IPR016152">
    <property type="entry name" value="PTrfase/Anion_transptr"/>
</dbReference>
<evidence type="ECO:0000256" key="6">
    <source>
        <dbReference type="ARBA" id="ARBA00022683"/>
    </source>
</evidence>
<dbReference type="GO" id="GO:0016301">
    <property type="term" value="F:kinase activity"/>
    <property type="evidence" value="ECO:0007669"/>
    <property type="project" value="UniProtKB-KW"/>
</dbReference>
<keyword evidence="6" id="KW-0598">Phosphotransferase system</keyword>
<evidence type="ECO:0000256" key="2">
    <source>
        <dbReference type="ARBA" id="ARBA00022448"/>
    </source>
</evidence>
<evidence type="ECO:0000256" key="11">
    <source>
        <dbReference type="ARBA" id="ARBA00042072"/>
    </source>
</evidence>
<dbReference type="PROSITE" id="PS51099">
    <property type="entry name" value="PTS_EIIB_TYPE_2"/>
    <property type="match status" value="1"/>
</dbReference>
<feature type="domain" description="PTS EIIA type-2" evidence="13">
    <location>
        <begin position="563"/>
        <end position="704"/>
    </location>
</feature>
<keyword evidence="7" id="KW-0418">Kinase</keyword>
<dbReference type="Gene3D" id="1.10.1790.10">
    <property type="entry name" value="PRD domain"/>
    <property type="match status" value="1"/>
</dbReference>
<proteinExistence type="predicted"/>
<dbReference type="Pfam" id="PF05043">
    <property type="entry name" value="Mga"/>
    <property type="match status" value="1"/>
</dbReference>
<dbReference type="SUPFAM" id="SSF55804">
    <property type="entry name" value="Phoshotransferase/anion transport protein"/>
    <property type="match status" value="1"/>
</dbReference>
<dbReference type="PANTHER" id="PTHR36203:SF1">
    <property type="entry name" value="ASCORBATE-SPECIFIC PTS SYSTEM EIIA COMPONENT"/>
    <property type="match status" value="1"/>
</dbReference>
<keyword evidence="5" id="KW-0808">Transferase</keyword>
<dbReference type="InterPro" id="IPR036388">
    <property type="entry name" value="WH-like_DNA-bd_sf"/>
</dbReference>
<dbReference type="Gene3D" id="3.40.930.10">
    <property type="entry name" value="Mannitol-specific EII, Chain A"/>
    <property type="match status" value="1"/>
</dbReference>
<evidence type="ECO:0000259" key="15">
    <source>
        <dbReference type="PROSITE" id="PS51372"/>
    </source>
</evidence>
<evidence type="ECO:0000256" key="10">
    <source>
        <dbReference type="ARBA" id="ARBA00041175"/>
    </source>
</evidence>
<evidence type="ECO:0000256" key="12">
    <source>
        <dbReference type="SAM" id="Coils"/>
    </source>
</evidence>
<evidence type="ECO:0000256" key="9">
    <source>
        <dbReference type="ARBA" id="ARBA00037387"/>
    </source>
</evidence>
<evidence type="ECO:0000259" key="13">
    <source>
        <dbReference type="PROSITE" id="PS51094"/>
    </source>
</evidence>
<keyword evidence="4" id="KW-0597">Phosphoprotein</keyword>
<dbReference type="Pfam" id="PF00359">
    <property type="entry name" value="PTS_EIIA_2"/>
    <property type="match status" value="1"/>
</dbReference>
<dbReference type="GO" id="GO:0009401">
    <property type="term" value="P:phosphoenolpyruvate-dependent sugar phosphotransferase system"/>
    <property type="evidence" value="ECO:0007669"/>
    <property type="project" value="UniProtKB-KW"/>
</dbReference>
<dbReference type="InterPro" id="IPR036634">
    <property type="entry name" value="PRD_sf"/>
</dbReference>
<feature type="domain" description="PTS EIIB type-2" evidence="14">
    <location>
        <begin position="429"/>
        <end position="516"/>
    </location>
</feature>
<evidence type="ECO:0000256" key="7">
    <source>
        <dbReference type="ARBA" id="ARBA00022777"/>
    </source>
</evidence>
<evidence type="ECO:0000256" key="1">
    <source>
        <dbReference type="ARBA" id="ARBA00004496"/>
    </source>
</evidence>
<feature type="coiled-coil region" evidence="12">
    <location>
        <begin position="149"/>
        <end position="176"/>
    </location>
</feature>
<comment type="subcellular location">
    <subcellularLocation>
        <location evidence="1">Cytoplasm</location>
    </subcellularLocation>
</comment>
<dbReference type="AlphaFoldDB" id="A0A4Z0GMW4"/>
<comment type="function">
    <text evidence="9">The phosphoenolpyruvate-dependent sugar phosphotransferase system (sugar PTS), a major carbohydrate active transport system, catalyzes the phosphorylation of incoming sugar substrates concomitantly with their translocation across the cell membrane. The enzyme II UlaABC PTS system is involved in ascorbate transport.</text>
</comment>
<dbReference type="Gene3D" id="1.10.10.10">
    <property type="entry name" value="Winged helix-like DNA-binding domain superfamily/Winged helix DNA-binding domain"/>
    <property type="match status" value="1"/>
</dbReference>
<evidence type="ECO:0000256" key="4">
    <source>
        <dbReference type="ARBA" id="ARBA00022553"/>
    </source>
</evidence>
<sequence>MLPFVTIVMKALLYTVMKYGTKHYILQIVGRLRIMGLEERELIKHILTQTDPSLPEIENNLSTSREEVIHAIHSINTILPHESIDVVNGELSISDQCADELYGLLIGDEHVSASDRNVTLRKCLIETELMTHQSGSSLQTLSEQFYVSKNTMFADIKQLKEELKNLQLNVTYSRKKGYRIEGQEYLLRNQLVHITRNLLKTVYGKSCLTRLNFLNKEDVALLKGKLAVIEEKTQIRLTDEQVGELPYVLAVLMERIRNYPETWSFKVEKYDIRNTLEFPVIKDQLSDFPFLKETDILYFSLHILSSNRIESAMDFSNSEEIRSAVNQFVESLKQKLAVKFIKETNFKEKILLHIQPAIFRNILGFRVNNPLTGRFMNEHYDVFMTVADAAEPFEQIIGHALSDEEIAYLSMIVLGWLYQSEEERGSTYFKAIVLCPNGTSVSQLLLENLKDMFPQIEFVGAYSFRQFEGMDLALDFIFTTIPIKSQTTTIIVPPFLEPESRRQLRATVAKLLKKDSGKQAKSVVNAIRSLIPDDKISLVESALKSFFEDKKEPIAQNDSPGKMKFGEKNISFIDGVASWKDCVEVTFDPILRRGNCENDYVHACKKVFYEHYKNMLIGPNIYLPHTESMNPSEHADVQIAIFRRPVVNPEGVPFQIMVGLVPSRSNVHVPLLLRLNDFFLKSESIPKIIHAGSAKEVLDLFERRRGQ</sequence>
<dbReference type="EMBL" id="SRJD01000007">
    <property type="protein sequence ID" value="TGA98442.1"/>
    <property type="molecule type" value="Genomic_DNA"/>
</dbReference>
<dbReference type="Pfam" id="PF00874">
    <property type="entry name" value="PRD"/>
    <property type="match status" value="1"/>
</dbReference>
<dbReference type="InterPro" id="IPR013011">
    <property type="entry name" value="PTS_EIIB_2"/>
</dbReference>
<evidence type="ECO:0000256" key="3">
    <source>
        <dbReference type="ARBA" id="ARBA00022490"/>
    </source>
</evidence>
<evidence type="ECO:0000256" key="5">
    <source>
        <dbReference type="ARBA" id="ARBA00022679"/>
    </source>
</evidence>
<reference evidence="16 17" key="1">
    <citation type="journal article" date="2015" name="Int. J. Syst. Evol. Microbiol.">
        <title>Sporolactobacillus shoreae sp. nov. and Sporolactobacillus spathodeae sp. nov., two spore-forming lactic acid bacteria isolated from tree barks in Thailand.</title>
        <authorList>
            <person name="Thamacharoensuk T."/>
            <person name="Kitahara M."/>
            <person name="Ohkuma M."/>
            <person name="Thongchul N."/>
            <person name="Tanasupawat S."/>
        </authorList>
    </citation>
    <scope>NUCLEOTIDE SEQUENCE [LARGE SCALE GENOMIC DNA]</scope>
    <source>
        <strain evidence="16 17">BK92</strain>
    </source>
</reference>
<dbReference type="SUPFAM" id="SSF52794">
    <property type="entry name" value="PTS system IIB component-like"/>
    <property type="match status" value="1"/>
</dbReference>
<name>A0A4Z0GMW4_9BACL</name>
<dbReference type="InterPro" id="IPR036095">
    <property type="entry name" value="PTS_EIIB-like_sf"/>
</dbReference>
<dbReference type="GO" id="GO:0005737">
    <property type="term" value="C:cytoplasm"/>
    <property type="evidence" value="ECO:0007669"/>
    <property type="project" value="UniProtKB-SubCell"/>
</dbReference>
<dbReference type="InterPro" id="IPR007737">
    <property type="entry name" value="Mga_HTH"/>
</dbReference>
<dbReference type="Proteomes" id="UP000298347">
    <property type="component" value="Unassembled WGS sequence"/>
</dbReference>
<keyword evidence="2" id="KW-0813">Transport</keyword>
<dbReference type="GO" id="GO:0006355">
    <property type="term" value="P:regulation of DNA-templated transcription"/>
    <property type="evidence" value="ECO:0007669"/>
    <property type="project" value="InterPro"/>
</dbReference>
<dbReference type="SUPFAM" id="SSF63520">
    <property type="entry name" value="PTS-regulatory domain, PRD"/>
    <property type="match status" value="1"/>
</dbReference>
<dbReference type="CDD" id="cd05568">
    <property type="entry name" value="PTS_IIB_bgl_like"/>
    <property type="match status" value="1"/>
</dbReference>
<evidence type="ECO:0000256" key="8">
    <source>
        <dbReference type="ARBA" id="ARBA00023159"/>
    </source>
</evidence>
<organism evidence="16 17">
    <name type="scientific">Sporolactobacillus shoreae</name>
    <dbReference type="NCBI Taxonomy" id="1465501"/>
    <lineage>
        <taxon>Bacteria</taxon>
        <taxon>Bacillati</taxon>
        <taxon>Bacillota</taxon>
        <taxon>Bacilli</taxon>
        <taxon>Bacillales</taxon>
        <taxon>Sporolactobacillaceae</taxon>
        <taxon>Sporolactobacillus</taxon>
    </lineage>
</organism>
<dbReference type="PROSITE" id="PS51094">
    <property type="entry name" value="PTS_EIIA_TYPE_2"/>
    <property type="match status" value="1"/>
</dbReference>
<dbReference type="InterPro" id="IPR002178">
    <property type="entry name" value="PTS_EIIA_type-2_dom"/>
</dbReference>
<dbReference type="GO" id="GO:0008982">
    <property type="term" value="F:protein-N(PI)-phosphohistidine-sugar phosphotransferase activity"/>
    <property type="evidence" value="ECO:0007669"/>
    <property type="project" value="InterPro"/>
</dbReference>
<accession>A0A4Z0GMW4</accession>
<comment type="caution">
    <text evidence="16">The sequence shown here is derived from an EMBL/GenBank/DDBJ whole genome shotgun (WGS) entry which is preliminary data.</text>
</comment>
<evidence type="ECO:0000259" key="14">
    <source>
        <dbReference type="PROSITE" id="PS51099"/>
    </source>
</evidence>
<keyword evidence="3" id="KW-0963">Cytoplasm</keyword>
<dbReference type="PANTHER" id="PTHR36203">
    <property type="entry name" value="ASCORBATE-SPECIFIC PTS SYSTEM EIIA COMPONENT"/>
    <property type="match status" value="1"/>
</dbReference>
<dbReference type="OrthoDB" id="369398at2"/>
<dbReference type="InterPro" id="IPR051351">
    <property type="entry name" value="Ascorbate-PTS_EIIA_comp"/>
</dbReference>
<protein>
    <recommendedName>
        <fullName evidence="10">Ascorbate-specific PTS system EIIA component</fullName>
    </recommendedName>
    <alternativeName>
        <fullName evidence="11">Ascorbate-specific phosphotransferase enzyme IIA component</fullName>
    </alternativeName>
</protein>
<keyword evidence="8" id="KW-0010">Activator</keyword>
<evidence type="ECO:0000313" key="16">
    <source>
        <dbReference type="EMBL" id="TGA98442.1"/>
    </source>
</evidence>
<evidence type="ECO:0000313" key="17">
    <source>
        <dbReference type="Proteomes" id="UP000298347"/>
    </source>
</evidence>
<gene>
    <name evidence="16" type="ORF">E4665_07905</name>
</gene>
<keyword evidence="12" id="KW-0175">Coiled coil</keyword>
<feature type="domain" description="PRD" evidence="15">
    <location>
        <begin position="213"/>
        <end position="313"/>
    </location>
</feature>